<organism evidence="3 4">
    <name type="scientific">Pristionchus mayeri</name>
    <dbReference type="NCBI Taxonomy" id="1317129"/>
    <lineage>
        <taxon>Eukaryota</taxon>
        <taxon>Metazoa</taxon>
        <taxon>Ecdysozoa</taxon>
        <taxon>Nematoda</taxon>
        <taxon>Chromadorea</taxon>
        <taxon>Rhabditida</taxon>
        <taxon>Rhabditina</taxon>
        <taxon>Diplogasteromorpha</taxon>
        <taxon>Diplogasteroidea</taxon>
        <taxon>Neodiplogasteridae</taxon>
        <taxon>Pristionchus</taxon>
    </lineage>
</organism>
<dbReference type="EMBL" id="BTRK01000001">
    <property type="protein sequence ID" value="GMR30802.1"/>
    <property type="molecule type" value="Genomic_DNA"/>
</dbReference>
<feature type="domain" description="EGF-like" evidence="2">
    <location>
        <begin position="641"/>
        <end position="652"/>
    </location>
</feature>
<keyword evidence="4" id="KW-1185">Reference proteome</keyword>
<accession>A0AAN4YXI9</accession>
<dbReference type="InterPro" id="IPR000742">
    <property type="entry name" value="EGF"/>
</dbReference>
<evidence type="ECO:0000313" key="3">
    <source>
        <dbReference type="EMBL" id="GMR30802.1"/>
    </source>
</evidence>
<evidence type="ECO:0000259" key="2">
    <source>
        <dbReference type="PROSITE" id="PS00022"/>
    </source>
</evidence>
<sequence>GEGAHFRIVISFVMRLLFVLCILPLAWCEEFQTTKSYEEEFPALGGGAATTTRAPTTTTRQLVQCEQPIPNVEPKLKDFMGLHGCKQIQFALTQLKDTVKANYGFELKDDDPDVMAFMKQWQSSQAFESHAALVKLLNTLSQSATTTVASATINPSKEQEFLNVYGKYTVFGQQATLINFLNDNGGYSFKADDPKIKAILDQYKNTVINDCYYVLKDALINAVDVTTTTTTTTTTTRTLAPTTSKVVTCADGIPNVEPRLKDFVATYSCNQITYALPYLRHTVKANYGFEMKLDNNYVQAFLQEWQYATVYNSYDDLIKLLNTLEGVTTTTTAATTTTNTVLACQAPIPNADPKLKSFLDQYSCYQVKHALAKLKEYVKANYGVEMKDDDPNVKPFVDKYGTTTTLIYDAYQDLKQLIDTLAPTTTAAALTTTNDQLQKFLNAYGTYRVRDENAKLIDFLNSYYGHSFNKDDPVVKACLDYNGNTFIKDSYATIKDMLASGTYCGPPTTTTFAPSTTTDSRTGEFLNAYSYYRINEKEQLVLDYINGYGHSFKADDPEVRNCLELYGKDFIKDSLKFLKDALVTGSACPIARTTTVAGGRSCAPFTGPDPYGSGNQVTSANPCVTLDTKAVCSTDPAQPHCTCTYTFKGDLCEQVRDQSELGRCKMFSGDVYATNRCTTKCYDCTCDPDESKQWCTCTPAWTGEYCDIRVTTVAPAMTTTVCCV</sequence>
<dbReference type="PROSITE" id="PS00022">
    <property type="entry name" value="EGF_1"/>
    <property type="match status" value="1"/>
</dbReference>
<evidence type="ECO:0000256" key="1">
    <source>
        <dbReference type="SAM" id="SignalP"/>
    </source>
</evidence>
<name>A0AAN4YXI9_9BILA</name>
<feature type="non-terminal residue" evidence="3">
    <location>
        <position position="1"/>
    </location>
</feature>
<feature type="chain" id="PRO_5042890753" description="EGF-like domain-containing protein" evidence="1">
    <location>
        <begin position="29"/>
        <end position="724"/>
    </location>
</feature>
<evidence type="ECO:0000313" key="4">
    <source>
        <dbReference type="Proteomes" id="UP001328107"/>
    </source>
</evidence>
<gene>
    <name evidence="3" type="ORF">PMAYCL1PPCAC_00997</name>
</gene>
<reference evidence="4" key="1">
    <citation type="submission" date="2022-10" db="EMBL/GenBank/DDBJ databases">
        <title>Genome assembly of Pristionchus species.</title>
        <authorList>
            <person name="Yoshida K."/>
            <person name="Sommer R.J."/>
        </authorList>
    </citation>
    <scope>NUCLEOTIDE SEQUENCE [LARGE SCALE GENOMIC DNA]</scope>
    <source>
        <strain evidence="4">RS5460</strain>
    </source>
</reference>
<proteinExistence type="predicted"/>
<dbReference type="AlphaFoldDB" id="A0AAN4YXI9"/>
<comment type="caution">
    <text evidence="3">The sequence shown here is derived from an EMBL/GenBank/DDBJ whole genome shotgun (WGS) entry which is preliminary data.</text>
</comment>
<dbReference type="Proteomes" id="UP001328107">
    <property type="component" value="Unassembled WGS sequence"/>
</dbReference>
<feature type="signal peptide" evidence="1">
    <location>
        <begin position="1"/>
        <end position="28"/>
    </location>
</feature>
<keyword evidence="1" id="KW-0732">Signal</keyword>
<protein>
    <recommendedName>
        <fullName evidence="2">EGF-like domain-containing protein</fullName>
    </recommendedName>
</protein>